<accession>A0A553NPV2</accession>
<feature type="repeat" description="RCC1" evidence="4">
    <location>
        <begin position="3265"/>
        <end position="3319"/>
    </location>
</feature>
<gene>
    <name evidence="9" type="ORF">TCAL_05356</name>
</gene>
<evidence type="ECO:0008006" key="11">
    <source>
        <dbReference type="Google" id="ProtNLM"/>
    </source>
</evidence>
<feature type="compositionally biased region" description="Polar residues" evidence="5">
    <location>
        <begin position="1618"/>
        <end position="1638"/>
    </location>
</feature>
<feature type="region of interest" description="Disordered" evidence="5">
    <location>
        <begin position="1579"/>
        <end position="1638"/>
    </location>
</feature>
<dbReference type="PROSITE" id="PS50012">
    <property type="entry name" value="RCC1_3"/>
    <property type="match status" value="5"/>
</dbReference>
<dbReference type="GO" id="GO:0004842">
    <property type="term" value="F:ubiquitin-protein transferase activity"/>
    <property type="evidence" value="ECO:0007669"/>
    <property type="project" value="InterPro"/>
</dbReference>
<dbReference type="EMBL" id="VCGU01000011">
    <property type="protein sequence ID" value="TRY67472.1"/>
    <property type="molecule type" value="Genomic_DNA"/>
</dbReference>
<feature type="region of interest" description="Disordered" evidence="5">
    <location>
        <begin position="1741"/>
        <end position="1775"/>
    </location>
</feature>
<dbReference type="Gene3D" id="2.130.10.30">
    <property type="entry name" value="Regulator of chromosome condensation 1/beta-lactamase-inhibitor protein II"/>
    <property type="match status" value="1"/>
</dbReference>
<dbReference type="InterPro" id="IPR015943">
    <property type="entry name" value="WD40/YVTN_repeat-like_dom_sf"/>
</dbReference>
<dbReference type="Gene3D" id="2.130.10.10">
    <property type="entry name" value="YVTN repeat-like/Quinoprotein amine dehydrogenase"/>
    <property type="match status" value="1"/>
</dbReference>
<evidence type="ECO:0000256" key="6">
    <source>
        <dbReference type="SAM" id="Phobius"/>
    </source>
</evidence>
<keyword evidence="6" id="KW-1133">Transmembrane helix</keyword>
<evidence type="ECO:0000256" key="5">
    <source>
        <dbReference type="SAM" id="MobiDB-lite"/>
    </source>
</evidence>
<feature type="transmembrane region" description="Helical" evidence="6">
    <location>
        <begin position="2731"/>
        <end position="2750"/>
    </location>
</feature>
<evidence type="ECO:0000256" key="1">
    <source>
        <dbReference type="ARBA" id="ARBA00022737"/>
    </source>
</evidence>
<comment type="caution">
    <text evidence="9">The sequence shown here is derived from an EMBL/GenBank/DDBJ whole genome shotgun (WGS) entry which is preliminary data.</text>
</comment>
<dbReference type="STRING" id="6832.A0A553NPV2"/>
<feature type="transmembrane region" description="Helical" evidence="6">
    <location>
        <begin position="2396"/>
        <end position="2422"/>
    </location>
</feature>
<feature type="repeat" description="RCC1" evidence="4">
    <location>
        <begin position="3492"/>
        <end position="3542"/>
    </location>
</feature>
<dbReference type="SUPFAM" id="SSF56204">
    <property type="entry name" value="Hect, E3 ligase catalytic domain"/>
    <property type="match status" value="1"/>
</dbReference>
<feature type="transmembrane region" description="Helical" evidence="6">
    <location>
        <begin position="2506"/>
        <end position="2528"/>
    </location>
</feature>
<keyword evidence="1" id="KW-0677">Repeat</keyword>
<dbReference type="FunFam" id="2.60.120.920:FF:000015">
    <property type="entry name" value="LOW QUALITY PROTEIN: probable E3 ubiquitin-protein ligase HERC1"/>
    <property type="match status" value="1"/>
</dbReference>
<dbReference type="Proteomes" id="UP000318571">
    <property type="component" value="Chromosome 4"/>
</dbReference>
<evidence type="ECO:0000256" key="4">
    <source>
        <dbReference type="PROSITE-ProRule" id="PRU00235"/>
    </source>
</evidence>
<feature type="transmembrane region" description="Helical" evidence="6">
    <location>
        <begin position="2548"/>
        <end position="2574"/>
    </location>
</feature>
<name>A0A553NPV2_TIGCA</name>
<dbReference type="InterPro" id="IPR051625">
    <property type="entry name" value="Signaling_Regulatory_Domain"/>
</dbReference>
<dbReference type="InterPro" id="IPR003877">
    <property type="entry name" value="SPRY_dom"/>
</dbReference>
<dbReference type="PANTHER" id="PTHR22872:SF6">
    <property type="entry name" value="E3 UBIQUITIN-PROTEIN LIGASE HERC1-RELATED"/>
    <property type="match status" value="1"/>
</dbReference>
<dbReference type="Pfam" id="PF00632">
    <property type="entry name" value="HECT"/>
    <property type="match status" value="1"/>
</dbReference>
<dbReference type="PRINTS" id="PR00633">
    <property type="entry name" value="RCCNDNSATION"/>
</dbReference>
<dbReference type="PROSITE" id="PS00626">
    <property type="entry name" value="RCC1_2"/>
    <property type="match status" value="1"/>
</dbReference>
<feature type="domain" description="HECT" evidence="8">
    <location>
        <begin position="3583"/>
        <end position="3682"/>
    </location>
</feature>
<dbReference type="InterPro" id="IPR000408">
    <property type="entry name" value="Reg_chr_condens"/>
</dbReference>
<evidence type="ECO:0000313" key="9">
    <source>
        <dbReference type="EMBL" id="TRY67472.1"/>
    </source>
</evidence>
<dbReference type="SUPFAM" id="SSF50985">
    <property type="entry name" value="RCC1/BLIP-II"/>
    <property type="match status" value="1"/>
</dbReference>
<feature type="repeat" description="RCC1" evidence="4">
    <location>
        <begin position="3385"/>
        <end position="3436"/>
    </location>
</feature>
<dbReference type="InterPro" id="IPR043136">
    <property type="entry name" value="B30.2/SPRY_sf"/>
</dbReference>
<dbReference type="InterPro" id="IPR001870">
    <property type="entry name" value="B30.2/SPRY"/>
</dbReference>
<feature type="region of interest" description="Disordered" evidence="5">
    <location>
        <begin position="3149"/>
        <end position="3180"/>
    </location>
</feature>
<sequence>MKELLTAFKIGWCEPENTENMESTSPFKSMDDYNLFLSGVIRILSSHFMLVNASNGEETKLVVGDKVDLEAALYGFIDQENCPDQVRALVEDCLVKGTKFLMAPISERISKASELLHMEKLTKGQNLHLKIILQSLNDPMVMGTLLCPRSLRDNGEFSSRVDYTLQKNIFGFIRILSLRQFKYFLSDILKVELGNDVGPQDVIPPHQKAEESNILFALIAQIIRHNINPAANELESEFLQRCVSQLNLILDVSVELLDCCRNILKTEDVNGLDRVQECLCQSFFPSLLKTVIVSLFDLQSAFKDDLLDSVQKVHKSTWDLERLICNLVDELDFGDWDVFLEMQITCTSALSKSYGESLCQTVQAHLLGPLENLSQLSLIRNGSITHSRLYLHVGHSLDKIAAALAQLVTSDELDFDQKVFRINRKCMSCGIAQSDDEWLIAENLEKLRQSLLTFEGIPVDRENEESFLILGFLAQGLQALLGIKDTRELTDMSLASTVLGELYEKISQWKHIPNQETAEDLASNLSSNPKVLLSFSEKLERAIGVSLFLDIYLPKHSPAADRELLVREAVELFELYVSTKERTPLETNVVEYLRCVRQCRQKIDNGYPKAIKLLNLCVGYDTEAKHLPEMIHRREMICQVLGGLLCFDLVPSIDTPDGKTLPPLSLCLKRPFVSPEAENSKAIVSVLGKLIKSELSKSERVDETTLVMILTLIMVEISKSKVPLEQEFSEEIFSVLSNDIDLRMMPRAHSVAQKLAYHFILASRFDYSGTGGEGEKMAAIISRFLGRQLTYIESSRSNDEALDFLLFLELCSSNLKNKPFLSRIVSLNWLASLISILNLETSTLRLRLVCLSAIKTVLCAQDGSSCTKDELLTTVKTLFQQVHQTMWHSMHTPSVPCIHVGSKMKLDFNVDQSCFVNLEKNGLAVHSPGGRGYCRAQQGFSAGCVQWNYTIVKETKGNEATCIGIAIKEVKDFNHRTTKDMWLYRAYSGHLYHGGELRQSLPDFTQGDTVTAYLDMEDRTLSFGKNKQPPQLAFSNLPMGVELYPCVVFYSLNPGERVQINELTRSVKSFDMVSGKPFCSPDSETLAQGIISVLQDTYIKKGLWRSSIQEYLETTLLSSQVTEGIVEVRGLFQTLGVGSTDILIKLEALTGKVFGCLAFLSAIDTGLRVGSIVEYGPNDQQGIILGCPVNSAPNVKVFWTRDQSHSIISPQTLLKEGKLLNSSAIELHVDISSTAMAVIQQLSCLDVSSPDFGALDLWGLIDQMDVKSSAKVASRLPEYASRAGSNLHRPSRKSHPSSACSHSSAELFSDQLVSSILSEVRESASRSPCRNPSIVRVDNLFSEDYDLDDMLSEDNSNRTALQQALTIPDLEEALLKMLSLQRLASKSVINLMKAPNQSEVEETQNQSSPDRFQTIPSTVFQDVLKNLDLINQCSTSNFTLFYHEDEYNRAIAICKSNASSSSKVMHCRPTKPILINTRNTSQLSILAGEDVTNVPIFRPLFEMGFTNSQISRAMTSLDINGYDTSARTINRCASWMIDNPPSDLSPHAMERLISRTQGGSAAMPVRLWPDIRDFFNLGRGSERRGDGNSARSMGRASGAIRRRLRRRGSNPDSDLPASESTFGSAVTTPTDSNANNTSLPFSTVSLPAATEPWASPFRSCFSPSRTRRRDVPVCGICFEEIQSDQGSITQHQRDAHPGCLKPLDNAICGGLLEDKYVLCQDCIVQYAEITHSMPASDILATSRHASGDPSGPSSLTSSNRNSRSETSPAYVSNPMTPDLVVNEELHIREKSNVAPNRVIEEEGVSELNESELALELQINLAQFLHYTCPVDDDMNERPLLTNDLRVPSNGMGQNLLDSDESLYYQWKDCQAVRLKAKPWDQGAHNRITPPLATPLWFQAHHLSSRSDNIIALAQLQRMIALQARFDLIFLCLECAASWAQRGHFRRGGEILSNCGLNDVRLLYGLLKRLARVEAETSLRCELTNSGNHGETNSTRGDDLLHANFLNVRPKVEAALLALRCLLRSNPSDVRFASNLVLHNLTRWVKLDYYVDNPDAWLLRKNAFVDQRILEDILDCVRDDFANSFSIGDKKKECHQQQSATNPDEFELSQAYLEMDSLICETMATLLLDWKLTTKLRFWASKILLRSISNRVNSNPPFKNVDHADYQRALPAQHYQMDELSLINPMAITWMTTKCDHSQAMCLEANGNVYFISSAGSERVVSLLPDAEELSRHPVRVCEWSPCQNRLAFGYDNVLCIWHIPTAEDNYTAPRGRDMDTLIQMSSITAMNWSELGSTSDTKSDLLLGREDGTVAILFEGDGIRDMPAVTRVRASILASFLESDGTQNRDLIDLTLTMNNSSQAMLQEDHLDDILIPNANGVGDDGLGFVCEFEGGFSTMFLSLVLGLIAIGLTLTLFLLVIIAWYPDLYTSKHISQAFCLFSNLVTLSCSGFIVLSSFIPNERSCSLVLVLTHFSMLLFIISEFTHHVDFYTAIAFPFWHEYMAEKEALMSWCVGSFFFIVSVITVLYFTGPLYCISTCPIVPILNQSQNSVVSVILVSAYGLLFTTVVAFSLHVFFIATDKLRANQVAPNVNLNQNSAMSAEPSSASPVPFEGVPPQKEAFVGPVFIHNLRESLKGRYQNSKSGPSNPKRVLFKRTDMPGVKSLGDDDDSGISNNEDADNTPMTSGQAELVRQVSRAILDRKPEKSFNEQQSRDDSLTTLQALWKAFTKSFRLSLVDIASYLLFIAPCLGMASCPLTGRIELSVRSVVWLNNSDEEQSFLVAFEDGKIVLGSPSNPDSFKQIQTDEDNIHQFELCANHLILGVSALDQKFVSIWGRSLGEFACSSTKLPHPSVVEVIAWSPLIKDKVLLAVGQNDGGIALWQIDSSGFGKPEHVQLLWGHPYQALKLLKFHPDENLLASVSHQGSKSLLNVWSLSTGSVIHTDQFDQDNIRNCVWVLDRNECRLLVSFETKKAVIKNILFPSQCSMFNLKIASGCRAALLGKGADVLYRTPNLRQFFYHLGTFLREQYAEEIEDIDRTVKYSRFLQDLLRLVVELNLDDVFIQNPIIKPMPGAINNVLCEAVDWGWVLDYISSLRALKALAVRNKTNIANFQSIANTFLQNSGERIDPNFEVPNEMIRVPSLDLETSHNNTMTLSSVSPTSEEGVSSVTQSEATSISSQSDSSSLLLDPSVVWTIDSDCQLMQWATEFPTDWQVGGKCKAYGFGTGRSGQLSEVGSIAANPTEIPSFSEARQVICALNCTFIIHSNGSLSACGQNENGRLGLGNSEDQHVLALISALKGFSICQLASSKGGEGHTLALATSGEVFSWGDGEWGKLGHGNSDRVRRPRPITDLRHRYQIAGSDVADLASHVRFVATGFRHSALISKAGHLYTFGKGDTGALGHDQLMTLKQPQLVSDLRRHKIGFVACGATHTVCVSQDGLQTWSFGLNDNGQLGHGFRVPGACPRPKIIDSLKGLQVKKVALGDGFSVFLTSKGQVFSCGQYHTAGLPESLASLNKPTQIPALESVLIIDIAVGGYHALALSNKGEVWVWGKNNFEQAGLNTAEPWILTPQVIPELSDKFILQVRKDFDHTHPVIIWLWDILESFSDEERVLFVIFVSGRSRLPNNPEDLPQRFQILRVDKPENGLPTAQTCFFQLRLPPFTDRQTMEEKLRYAIYNCRSIDMDQYMLRRDSNPNGG</sequence>
<keyword evidence="6" id="KW-0812">Transmembrane</keyword>
<feature type="transmembrane region" description="Helical" evidence="6">
    <location>
        <begin position="2463"/>
        <end position="2485"/>
    </location>
</feature>
<feature type="active site" description="Glycyl thioester intermediate" evidence="3">
    <location>
        <position position="3650"/>
    </location>
</feature>
<feature type="region of interest" description="Disordered" evidence="5">
    <location>
        <begin position="2635"/>
        <end position="2685"/>
    </location>
</feature>
<dbReference type="SUPFAM" id="SSF81321">
    <property type="entry name" value="Family A G protein-coupled receptor-like"/>
    <property type="match status" value="1"/>
</dbReference>
<dbReference type="SMART" id="SM00119">
    <property type="entry name" value="HECTc"/>
    <property type="match status" value="1"/>
</dbReference>
<feature type="compositionally biased region" description="Low complexity" evidence="5">
    <location>
        <begin position="1747"/>
        <end position="1767"/>
    </location>
</feature>
<dbReference type="InterPro" id="IPR009091">
    <property type="entry name" value="RCC1/BLIP-II"/>
</dbReference>
<feature type="compositionally biased region" description="Polar residues" evidence="5">
    <location>
        <begin position="3149"/>
        <end position="3172"/>
    </location>
</feature>
<dbReference type="SMART" id="SM00320">
    <property type="entry name" value="WD40"/>
    <property type="match status" value="3"/>
</dbReference>
<protein>
    <recommendedName>
        <fullName evidence="11">B30.2/SPRY domain-containing protein</fullName>
    </recommendedName>
</protein>
<dbReference type="Pfam" id="PF00415">
    <property type="entry name" value="RCC1"/>
    <property type="match status" value="3"/>
</dbReference>
<dbReference type="PANTHER" id="PTHR22872">
    <property type="entry name" value="BTK-BINDING PROTEIN-RELATED"/>
    <property type="match status" value="1"/>
</dbReference>
<feature type="compositionally biased region" description="Polar residues" evidence="5">
    <location>
        <begin position="2669"/>
        <end position="2685"/>
    </location>
</feature>
<keyword evidence="2 3" id="KW-0833">Ubl conjugation pathway</keyword>
<dbReference type="PROSITE" id="PS50237">
    <property type="entry name" value="HECT"/>
    <property type="match status" value="1"/>
</dbReference>
<evidence type="ECO:0000259" key="8">
    <source>
        <dbReference type="PROSITE" id="PS50237"/>
    </source>
</evidence>
<feature type="transmembrane region" description="Helical" evidence="6">
    <location>
        <begin position="2434"/>
        <end position="2457"/>
    </location>
</feature>
<keyword evidence="10" id="KW-1185">Reference proteome</keyword>
<dbReference type="SMART" id="SM00449">
    <property type="entry name" value="SPRY"/>
    <property type="match status" value="1"/>
</dbReference>
<evidence type="ECO:0000259" key="7">
    <source>
        <dbReference type="PROSITE" id="PS50188"/>
    </source>
</evidence>
<dbReference type="InterPro" id="IPR013320">
    <property type="entry name" value="ConA-like_dom_sf"/>
</dbReference>
<dbReference type="SUPFAM" id="SSF50978">
    <property type="entry name" value="WD40 repeat-like"/>
    <property type="match status" value="2"/>
</dbReference>
<dbReference type="SUPFAM" id="SSF49899">
    <property type="entry name" value="Concanavalin A-like lectins/glucanases"/>
    <property type="match status" value="1"/>
</dbReference>
<dbReference type="InterPro" id="IPR036322">
    <property type="entry name" value="WD40_repeat_dom_sf"/>
</dbReference>
<organism evidence="9 10">
    <name type="scientific">Tigriopus californicus</name>
    <name type="common">Marine copepod</name>
    <dbReference type="NCBI Taxonomy" id="6832"/>
    <lineage>
        <taxon>Eukaryota</taxon>
        <taxon>Metazoa</taxon>
        <taxon>Ecdysozoa</taxon>
        <taxon>Arthropoda</taxon>
        <taxon>Crustacea</taxon>
        <taxon>Multicrustacea</taxon>
        <taxon>Hexanauplia</taxon>
        <taxon>Copepoda</taxon>
        <taxon>Harpacticoida</taxon>
        <taxon>Harpacticidae</taxon>
        <taxon>Tigriopus</taxon>
    </lineage>
</organism>
<dbReference type="GO" id="GO:0009966">
    <property type="term" value="P:regulation of signal transduction"/>
    <property type="evidence" value="ECO:0007669"/>
    <property type="project" value="UniProtKB-ARBA"/>
</dbReference>
<dbReference type="InterPro" id="IPR000569">
    <property type="entry name" value="HECT_dom"/>
</dbReference>
<reference evidence="9 10" key="1">
    <citation type="journal article" date="2018" name="Nat. Ecol. Evol.">
        <title>Genomic signatures of mitonuclear coevolution across populations of Tigriopus californicus.</title>
        <authorList>
            <person name="Barreto F.S."/>
            <person name="Watson E.T."/>
            <person name="Lima T.G."/>
            <person name="Willett C.S."/>
            <person name="Edmands S."/>
            <person name="Li W."/>
            <person name="Burton R.S."/>
        </authorList>
    </citation>
    <scope>NUCLEOTIDE SEQUENCE [LARGE SCALE GENOMIC DNA]</scope>
    <source>
        <strain evidence="9 10">San Diego</strain>
    </source>
</reference>
<feature type="repeat" description="RCC1" evidence="4">
    <location>
        <begin position="3438"/>
        <end position="3491"/>
    </location>
</feature>
<dbReference type="InterPro" id="IPR035983">
    <property type="entry name" value="Hect_E3_ubiquitin_ligase"/>
</dbReference>
<evidence type="ECO:0000256" key="3">
    <source>
        <dbReference type="PROSITE-ProRule" id="PRU00104"/>
    </source>
</evidence>
<keyword evidence="6" id="KW-0472">Membrane</keyword>
<feature type="domain" description="B30.2/SPRY" evidence="7">
    <location>
        <begin position="884"/>
        <end position="1067"/>
    </location>
</feature>
<evidence type="ECO:0000313" key="10">
    <source>
        <dbReference type="Proteomes" id="UP000318571"/>
    </source>
</evidence>
<dbReference type="PROSITE" id="PS50188">
    <property type="entry name" value="B302_SPRY"/>
    <property type="match status" value="1"/>
</dbReference>
<proteinExistence type="predicted"/>
<dbReference type="InterPro" id="IPR001680">
    <property type="entry name" value="WD40_rpt"/>
</dbReference>
<feature type="repeat" description="RCC1" evidence="4">
    <location>
        <begin position="3320"/>
        <end position="3384"/>
    </location>
</feature>
<evidence type="ECO:0000256" key="2">
    <source>
        <dbReference type="ARBA" id="ARBA00022786"/>
    </source>
</evidence>
<dbReference type="Gene3D" id="2.60.120.920">
    <property type="match status" value="1"/>
</dbReference>
<dbReference type="Pfam" id="PF13540">
    <property type="entry name" value="RCC1_2"/>
    <property type="match status" value="1"/>
</dbReference>
<dbReference type="Pfam" id="PF00622">
    <property type="entry name" value="SPRY"/>
    <property type="match status" value="1"/>
</dbReference>